<dbReference type="Proteomes" id="UP001469089">
    <property type="component" value="Unassembled WGS sequence"/>
</dbReference>
<dbReference type="EMBL" id="JAOALG010000001">
    <property type="protein sequence ID" value="MEQ5838478.1"/>
    <property type="molecule type" value="Genomic_DNA"/>
</dbReference>
<organism evidence="1 2">
    <name type="scientific">Paraburkholderia acidicola</name>
    <dbReference type="NCBI Taxonomy" id="1912599"/>
    <lineage>
        <taxon>Bacteria</taxon>
        <taxon>Pseudomonadati</taxon>
        <taxon>Pseudomonadota</taxon>
        <taxon>Betaproteobacteria</taxon>
        <taxon>Burkholderiales</taxon>
        <taxon>Burkholderiaceae</taxon>
        <taxon>Paraburkholderia</taxon>
    </lineage>
</organism>
<reference evidence="1 2" key="1">
    <citation type="journal article" date="2024" name="Chem. Sci.">
        <title>Discovery of a lagriamide polyketide by integrated genome mining, isotopic labeling, and untargeted metabolomics.</title>
        <authorList>
            <person name="Fergusson C.H."/>
            <person name="Saulog J."/>
            <person name="Paulo B.S."/>
            <person name="Wilson D.M."/>
            <person name="Liu D.Y."/>
            <person name="Morehouse N.J."/>
            <person name="Waterworth S."/>
            <person name="Barkei J."/>
            <person name="Gray C.A."/>
            <person name="Kwan J.C."/>
            <person name="Eustaquio A.S."/>
            <person name="Linington R.G."/>
        </authorList>
    </citation>
    <scope>NUCLEOTIDE SEQUENCE [LARGE SCALE GENOMIC DNA]</scope>
    <source>
        <strain evidence="1 2">RL17-338-BIF-B</strain>
    </source>
</reference>
<evidence type="ECO:0000313" key="1">
    <source>
        <dbReference type="EMBL" id="MEQ5838478.1"/>
    </source>
</evidence>
<evidence type="ECO:0008006" key="3">
    <source>
        <dbReference type="Google" id="ProtNLM"/>
    </source>
</evidence>
<keyword evidence="2" id="KW-1185">Reference proteome</keyword>
<evidence type="ECO:0000313" key="2">
    <source>
        <dbReference type="Proteomes" id="UP001469089"/>
    </source>
</evidence>
<protein>
    <recommendedName>
        <fullName evidence="3">Peptidase C39-like domain-containing protein</fullName>
    </recommendedName>
</protein>
<accession>A0ABV1LGS0</accession>
<proteinExistence type="predicted"/>
<comment type="caution">
    <text evidence="1">The sequence shown here is derived from an EMBL/GenBank/DDBJ whole genome shotgun (WGS) entry which is preliminary data.</text>
</comment>
<gene>
    <name evidence="1" type="ORF">N0A02_03385</name>
</gene>
<sequence>MRTTAKKYSNLSFGKPVQHVLPSRKALWALVICLPLSACGGDSPGNTASVEKVSKASETYSKKLAIPPRLQWRGNFGYCGEVAMISAGLYYGQYVSQYDARAIASKNTPQYKQSSQLLPGVNDVYAARQMHLKAVEWNAATETDTNDFLAWVKQNVLASYPVLITLYTNHYLFDGSRNPNAGDPEYDHIVPVVGVTSRHPLTLPATYSGDDVVTFSDNGLWPVTGKPAYFYSYSFDEFQKNRAQANAPTGSVYSLSSSGTNYGVAITGVIDQDNETVPVRLTVNHNYEKPDIKPGSSLRPAPMPLTLTVEVSGLKPNVAYRLYRYNRMESVPDSAFNALASQADKQWDINIGSGSSYVVTEQIQSNDVAVYRAVAVDAR</sequence>
<name>A0ABV1LGS0_9BURK</name>
<dbReference type="RefSeq" id="WP_349541239.1">
    <property type="nucleotide sequence ID" value="NZ_JAOALG010000001.1"/>
</dbReference>